<evidence type="ECO:0000313" key="3">
    <source>
        <dbReference type="EMBL" id="KAL0572995.1"/>
    </source>
</evidence>
<evidence type="ECO:0000313" key="4">
    <source>
        <dbReference type="Proteomes" id="UP001465976"/>
    </source>
</evidence>
<keyword evidence="4" id="KW-1185">Reference proteome</keyword>
<accession>A0ABR3FCK8</accession>
<feature type="compositionally biased region" description="Basic and acidic residues" evidence="1">
    <location>
        <begin position="28"/>
        <end position="39"/>
    </location>
</feature>
<dbReference type="Gene3D" id="3.40.970.10">
    <property type="entry name" value="Ribonuclease H1, N-terminal domain"/>
    <property type="match status" value="1"/>
</dbReference>
<name>A0ABR3FCK8_9AGAR</name>
<dbReference type="InterPro" id="IPR009027">
    <property type="entry name" value="Ribosomal_bL9/RNase_H1_N"/>
</dbReference>
<dbReference type="SUPFAM" id="SSF55658">
    <property type="entry name" value="L9 N-domain-like"/>
    <property type="match status" value="1"/>
</dbReference>
<dbReference type="InterPro" id="IPR037056">
    <property type="entry name" value="RNase_H1_N_sf"/>
</dbReference>
<organism evidence="3 4">
    <name type="scientific">Marasmius crinis-equi</name>
    <dbReference type="NCBI Taxonomy" id="585013"/>
    <lineage>
        <taxon>Eukaryota</taxon>
        <taxon>Fungi</taxon>
        <taxon>Dikarya</taxon>
        <taxon>Basidiomycota</taxon>
        <taxon>Agaricomycotina</taxon>
        <taxon>Agaricomycetes</taxon>
        <taxon>Agaricomycetidae</taxon>
        <taxon>Agaricales</taxon>
        <taxon>Marasmiineae</taxon>
        <taxon>Marasmiaceae</taxon>
        <taxon>Marasmius</taxon>
    </lineage>
</organism>
<comment type="caution">
    <text evidence="3">The sequence shown here is derived from an EMBL/GenBank/DDBJ whole genome shotgun (WGS) entry which is preliminary data.</text>
</comment>
<feature type="compositionally biased region" description="Pro residues" evidence="1">
    <location>
        <begin position="54"/>
        <end position="69"/>
    </location>
</feature>
<dbReference type="EMBL" id="JBAHYK010000557">
    <property type="protein sequence ID" value="KAL0572995.1"/>
    <property type="molecule type" value="Genomic_DNA"/>
</dbReference>
<evidence type="ECO:0000259" key="2">
    <source>
        <dbReference type="Pfam" id="PF01693"/>
    </source>
</evidence>
<dbReference type="Pfam" id="PF01693">
    <property type="entry name" value="Cauli_VI"/>
    <property type="match status" value="1"/>
</dbReference>
<feature type="region of interest" description="Disordered" evidence="1">
    <location>
        <begin position="1"/>
        <end position="84"/>
    </location>
</feature>
<feature type="domain" description="Ribonuclease H1 N-terminal" evidence="2">
    <location>
        <begin position="123"/>
        <end position="164"/>
    </location>
</feature>
<sequence length="180" mass="19020">MPSSPIILSSDESDASSTGVATDTDSDNPDHDVDWDHIFPRPSHASPLSAHNSAPPPSPPSPPPSPPPENSRHDVARTSPEPPLYTVSAAEEAAAYYARTFVVPVPAPESITPPARLGRRRNVYAVTAGRRVGVFGDWSTVSAIAQGFSGCVQQGFTSFGAALAAYSEAYYSYQLKIIPA</sequence>
<dbReference type="Proteomes" id="UP001465976">
    <property type="component" value="Unassembled WGS sequence"/>
</dbReference>
<evidence type="ECO:0000256" key="1">
    <source>
        <dbReference type="SAM" id="MobiDB-lite"/>
    </source>
</evidence>
<protein>
    <recommendedName>
        <fullName evidence="2">Ribonuclease H1 N-terminal domain-containing protein</fullName>
    </recommendedName>
</protein>
<gene>
    <name evidence="3" type="ORF">V5O48_008962</name>
</gene>
<proteinExistence type="predicted"/>
<feature type="compositionally biased region" description="Low complexity" evidence="1">
    <location>
        <begin position="42"/>
        <end position="53"/>
    </location>
</feature>
<reference evidence="3 4" key="1">
    <citation type="submission" date="2024-02" db="EMBL/GenBank/DDBJ databases">
        <title>A draft genome for the cacao thread blight pathogen Marasmius crinis-equi.</title>
        <authorList>
            <person name="Cohen S.P."/>
            <person name="Baruah I.K."/>
            <person name="Amoako-Attah I."/>
            <person name="Bukari Y."/>
            <person name="Meinhardt L.W."/>
            <person name="Bailey B.A."/>
        </authorList>
    </citation>
    <scope>NUCLEOTIDE SEQUENCE [LARGE SCALE GENOMIC DNA]</scope>
    <source>
        <strain evidence="3 4">GH-76</strain>
    </source>
</reference>
<dbReference type="InterPro" id="IPR011320">
    <property type="entry name" value="RNase_H1_N"/>
</dbReference>